<evidence type="ECO:0000313" key="5">
    <source>
        <dbReference type="Proteomes" id="UP000033664"/>
    </source>
</evidence>
<evidence type="ECO:0000256" key="1">
    <source>
        <dbReference type="ARBA" id="ARBA00093464"/>
    </source>
</evidence>
<dbReference type="STRING" id="151081.TW72_03290"/>
<dbReference type="Proteomes" id="UP000033664">
    <property type="component" value="Unassembled WGS sequence"/>
</dbReference>
<reference evidence="3 5" key="1">
    <citation type="journal article" date="2015" name="BMC Genomics">
        <title>Genome mining reveals unlocked bioactive potential of marine Gram-negative bacteria.</title>
        <authorList>
            <person name="Machado H."/>
            <person name="Sonnenschein E.C."/>
            <person name="Melchiorsen J."/>
            <person name="Gram L."/>
        </authorList>
    </citation>
    <scope>NUCLEOTIDE SEQUENCE [LARGE SCALE GENOMIC DNA]</scope>
    <source>
        <strain evidence="3 5">S3137</strain>
    </source>
</reference>
<dbReference type="InterPro" id="IPR007335">
    <property type="entry name" value="DUF413"/>
</dbReference>
<evidence type="ECO:0000313" key="6">
    <source>
        <dbReference type="Proteomes" id="UP000305874"/>
    </source>
</evidence>
<reference evidence="4" key="4">
    <citation type="submission" date="2019-09" db="EMBL/GenBank/DDBJ databases">
        <title>Co-occurence of chitin degradation, pigmentation and bioactivity in marine Pseudoalteromonas.</title>
        <authorList>
            <person name="Sonnenschein E.C."/>
            <person name="Bech P.K."/>
        </authorList>
    </citation>
    <scope>NUCLEOTIDE SEQUENCE</scope>
    <source>
        <strain evidence="4">S2897</strain>
    </source>
</reference>
<evidence type="ECO:0000313" key="4">
    <source>
        <dbReference type="EMBL" id="TMP88993.1"/>
    </source>
</evidence>
<dbReference type="OrthoDB" id="6400110at2"/>
<reference evidence="6" key="3">
    <citation type="submission" date="2019-06" db="EMBL/GenBank/DDBJ databases">
        <title>Co-occurence of chitin degradation, pigmentation and bioactivity in marine Pseudoalteromonas.</title>
        <authorList>
            <person name="Sonnenschein E.C."/>
            <person name="Bech P.K."/>
        </authorList>
    </citation>
    <scope>NUCLEOTIDE SEQUENCE [LARGE SCALE GENOMIC DNA]</scope>
    <source>
        <strain evidence="6">S2897</strain>
    </source>
</reference>
<gene>
    <name evidence="4" type="ORF">CWC05_01160</name>
    <name evidence="3" type="ORF">TW72_03290</name>
</gene>
<comment type="caution">
    <text evidence="3">The sequence shown here is derived from an EMBL/GenBank/DDBJ whole genome shotgun (WGS) entry which is preliminary data.</text>
</comment>
<dbReference type="RefSeq" id="WP_022943466.1">
    <property type="nucleotide sequence ID" value="NZ_JXXY01000006.1"/>
</dbReference>
<reference evidence="4 6" key="2">
    <citation type="submission" date="2017-12" db="EMBL/GenBank/DDBJ databases">
        <authorList>
            <person name="Paulsen S."/>
            <person name="Gram L.K."/>
        </authorList>
    </citation>
    <scope>NUCLEOTIDE SEQUENCE [LARGE SCALE GENOMIC DNA]</scope>
    <source>
        <strain evidence="4 6">S2897</strain>
    </source>
</reference>
<comment type="similarity">
    <text evidence="1">Belongs to the MaoP family.</text>
</comment>
<protein>
    <recommendedName>
        <fullName evidence="2">Macrodomain Ori protein</fullName>
    </recommendedName>
</protein>
<keyword evidence="5" id="KW-1185">Reference proteome</keyword>
<dbReference type="AlphaFoldDB" id="A0A0F4PRB8"/>
<sequence length="124" mass="14248">MTAHQLFELRKAFACDHKFYNDEKFPRGFSRSGHFTLLESEILEEHGRLLKALQEKTVEPINDTQAHFVAATTGVSTPINPVENAWIKYLKLTTSKARFFTLFGRKRSFDAPEVEVEIDSDDLD</sequence>
<organism evidence="3 5">
    <name type="scientific">Pseudoalteromonas ruthenica</name>
    <dbReference type="NCBI Taxonomy" id="151081"/>
    <lineage>
        <taxon>Bacteria</taxon>
        <taxon>Pseudomonadati</taxon>
        <taxon>Pseudomonadota</taxon>
        <taxon>Gammaproteobacteria</taxon>
        <taxon>Alteromonadales</taxon>
        <taxon>Pseudoalteromonadaceae</taxon>
        <taxon>Pseudoalteromonas</taxon>
    </lineage>
</organism>
<evidence type="ECO:0000313" key="3">
    <source>
        <dbReference type="EMBL" id="KJZ01972.1"/>
    </source>
</evidence>
<dbReference type="GeneID" id="58227510"/>
<dbReference type="PATRIC" id="fig|151081.8.peg.1835"/>
<dbReference type="eggNOG" id="COG3085">
    <property type="taxonomic scope" value="Bacteria"/>
</dbReference>
<dbReference type="Pfam" id="PF04219">
    <property type="entry name" value="DUF413"/>
    <property type="match status" value="1"/>
</dbReference>
<dbReference type="EMBL" id="PNCG01000001">
    <property type="protein sequence ID" value="TMP88993.1"/>
    <property type="molecule type" value="Genomic_DNA"/>
</dbReference>
<dbReference type="Proteomes" id="UP000305874">
    <property type="component" value="Unassembled WGS sequence"/>
</dbReference>
<accession>A0A0F4PRB8</accession>
<name>A0A0F4PRB8_9GAMM</name>
<dbReference type="EMBL" id="JXXZ01000002">
    <property type="protein sequence ID" value="KJZ01972.1"/>
    <property type="molecule type" value="Genomic_DNA"/>
</dbReference>
<evidence type="ECO:0000256" key="2">
    <source>
        <dbReference type="ARBA" id="ARBA00093628"/>
    </source>
</evidence>
<proteinExistence type="inferred from homology"/>